<proteinExistence type="predicted"/>
<evidence type="ECO:0000313" key="2">
    <source>
        <dbReference type="Proteomes" id="UP001630127"/>
    </source>
</evidence>
<keyword evidence="2" id="KW-1185">Reference proteome</keyword>
<name>A0ABD2ZES9_9GENT</name>
<dbReference type="EMBL" id="JBJUIK010000010">
    <property type="protein sequence ID" value="KAL3516780.1"/>
    <property type="molecule type" value="Genomic_DNA"/>
</dbReference>
<sequence>MNDAGDSSTFALWGNNGAHEGSGCFSFQLVSLKFRFILTLAPRRYPENLQEKVAFPHQQQRKSPEAFLH</sequence>
<protein>
    <submittedName>
        <fullName evidence="1">Uncharacterized protein</fullName>
    </submittedName>
</protein>
<dbReference type="Proteomes" id="UP001630127">
    <property type="component" value="Unassembled WGS sequence"/>
</dbReference>
<organism evidence="1 2">
    <name type="scientific">Cinchona calisaya</name>
    <dbReference type="NCBI Taxonomy" id="153742"/>
    <lineage>
        <taxon>Eukaryota</taxon>
        <taxon>Viridiplantae</taxon>
        <taxon>Streptophyta</taxon>
        <taxon>Embryophyta</taxon>
        <taxon>Tracheophyta</taxon>
        <taxon>Spermatophyta</taxon>
        <taxon>Magnoliopsida</taxon>
        <taxon>eudicotyledons</taxon>
        <taxon>Gunneridae</taxon>
        <taxon>Pentapetalae</taxon>
        <taxon>asterids</taxon>
        <taxon>lamiids</taxon>
        <taxon>Gentianales</taxon>
        <taxon>Rubiaceae</taxon>
        <taxon>Cinchonoideae</taxon>
        <taxon>Cinchoneae</taxon>
        <taxon>Cinchona</taxon>
    </lineage>
</organism>
<reference evidence="1 2" key="1">
    <citation type="submission" date="2024-11" db="EMBL/GenBank/DDBJ databases">
        <title>A near-complete genome assembly of Cinchona calisaya.</title>
        <authorList>
            <person name="Lian D.C."/>
            <person name="Zhao X.W."/>
            <person name="Wei L."/>
        </authorList>
    </citation>
    <scope>NUCLEOTIDE SEQUENCE [LARGE SCALE GENOMIC DNA]</scope>
    <source>
        <tissue evidence="1">Nenye</tissue>
    </source>
</reference>
<evidence type="ECO:0000313" key="1">
    <source>
        <dbReference type="EMBL" id="KAL3516780.1"/>
    </source>
</evidence>
<comment type="caution">
    <text evidence="1">The sequence shown here is derived from an EMBL/GenBank/DDBJ whole genome shotgun (WGS) entry which is preliminary data.</text>
</comment>
<accession>A0ABD2ZES9</accession>
<gene>
    <name evidence="1" type="ORF">ACH5RR_023682</name>
</gene>
<dbReference type="AlphaFoldDB" id="A0ABD2ZES9"/>